<reference evidence="6 7" key="1">
    <citation type="submission" date="2017-02" db="EMBL/GenBank/DDBJ databases">
        <authorList>
            <person name="Peterson S.W."/>
        </authorList>
    </citation>
    <scope>NUCLEOTIDE SEQUENCE [LARGE SCALE GENOMIC DNA]</scope>
    <source>
        <strain evidence="6 7">ATCC 35992</strain>
    </source>
</reference>
<dbReference type="InterPro" id="IPR003439">
    <property type="entry name" value="ABC_transporter-like_ATP-bd"/>
</dbReference>
<proteinExistence type="predicted"/>
<evidence type="ECO:0000259" key="5">
    <source>
        <dbReference type="PROSITE" id="PS50893"/>
    </source>
</evidence>
<feature type="coiled-coil region" evidence="4">
    <location>
        <begin position="86"/>
        <end position="113"/>
    </location>
</feature>
<dbReference type="RefSeq" id="WP_078766879.1">
    <property type="nucleotide sequence ID" value="NZ_FUXZ01000013.1"/>
</dbReference>
<accession>A0A1T4W0B1</accession>
<dbReference type="PANTHER" id="PTHR42855">
    <property type="entry name" value="ABC TRANSPORTER ATP-BINDING SUBUNIT"/>
    <property type="match status" value="1"/>
</dbReference>
<dbReference type="SMART" id="SM00382">
    <property type="entry name" value="AAA"/>
    <property type="match status" value="2"/>
</dbReference>
<dbReference type="InterPro" id="IPR032781">
    <property type="entry name" value="ABC_tran_Xtn"/>
</dbReference>
<dbReference type="InterPro" id="IPR032524">
    <property type="entry name" value="ABC_tran_C"/>
</dbReference>
<feature type="coiled-coil region" evidence="4">
    <location>
        <begin position="568"/>
        <end position="602"/>
    </location>
</feature>
<dbReference type="InterPro" id="IPR003593">
    <property type="entry name" value="AAA+_ATPase"/>
</dbReference>
<dbReference type="GO" id="GO:0005524">
    <property type="term" value="F:ATP binding"/>
    <property type="evidence" value="ECO:0007669"/>
    <property type="project" value="UniProtKB-KW"/>
</dbReference>
<feature type="domain" description="ABC transporter" evidence="5">
    <location>
        <begin position="3"/>
        <end position="258"/>
    </location>
</feature>
<dbReference type="CDD" id="cd03221">
    <property type="entry name" value="ABCF_EF-3"/>
    <property type="match status" value="2"/>
</dbReference>
<feature type="domain" description="ABC transporter" evidence="5">
    <location>
        <begin position="328"/>
        <end position="543"/>
    </location>
</feature>
<dbReference type="FunFam" id="3.40.50.300:FF:000011">
    <property type="entry name" value="Putative ABC transporter ATP-binding component"/>
    <property type="match status" value="1"/>
</dbReference>
<dbReference type="Gene3D" id="1.10.287.380">
    <property type="entry name" value="Valyl-tRNA synthetase, C-terminal domain"/>
    <property type="match status" value="1"/>
</dbReference>
<dbReference type="SUPFAM" id="SSF52540">
    <property type="entry name" value="P-loop containing nucleoside triphosphate hydrolases"/>
    <property type="match status" value="2"/>
</dbReference>
<protein>
    <submittedName>
        <fullName evidence="6">ATP-binding cassette, subfamily F, member 3</fullName>
    </submittedName>
</protein>
<dbReference type="InterPro" id="IPR027417">
    <property type="entry name" value="P-loop_NTPase"/>
</dbReference>
<dbReference type="PANTHER" id="PTHR42855:SF2">
    <property type="entry name" value="DRUG RESISTANCE ABC TRANSPORTER,ATP-BINDING PROTEIN"/>
    <property type="match status" value="1"/>
</dbReference>
<dbReference type="PROSITE" id="PS50893">
    <property type="entry name" value="ABC_TRANSPORTER_2"/>
    <property type="match status" value="2"/>
</dbReference>
<dbReference type="InterPro" id="IPR037118">
    <property type="entry name" value="Val-tRNA_synth_C_sf"/>
</dbReference>
<organism evidence="6 7">
    <name type="scientific">Eubacterium uniforme</name>
    <dbReference type="NCBI Taxonomy" id="39495"/>
    <lineage>
        <taxon>Bacteria</taxon>
        <taxon>Bacillati</taxon>
        <taxon>Bacillota</taxon>
        <taxon>Clostridia</taxon>
        <taxon>Eubacteriales</taxon>
        <taxon>Eubacteriaceae</taxon>
        <taxon>Eubacterium</taxon>
    </lineage>
</organism>
<evidence type="ECO:0000256" key="1">
    <source>
        <dbReference type="ARBA" id="ARBA00022737"/>
    </source>
</evidence>
<dbReference type="Pfam" id="PF16326">
    <property type="entry name" value="ABC_tran_CTD"/>
    <property type="match status" value="1"/>
</dbReference>
<gene>
    <name evidence="6" type="ORF">SAMN02745111_02047</name>
</gene>
<dbReference type="AlphaFoldDB" id="A0A1T4W0B1"/>
<evidence type="ECO:0000313" key="6">
    <source>
        <dbReference type="EMBL" id="SKA70488.1"/>
    </source>
</evidence>
<dbReference type="InterPro" id="IPR017871">
    <property type="entry name" value="ABC_transporter-like_CS"/>
</dbReference>
<dbReference type="Gene3D" id="3.40.50.300">
    <property type="entry name" value="P-loop containing nucleotide triphosphate hydrolases"/>
    <property type="match status" value="2"/>
</dbReference>
<keyword evidence="1" id="KW-0677">Repeat</keyword>
<evidence type="ECO:0000256" key="3">
    <source>
        <dbReference type="ARBA" id="ARBA00022840"/>
    </source>
</evidence>
<dbReference type="InterPro" id="IPR051309">
    <property type="entry name" value="ABCF_ATPase"/>
</dbReference>
<evidence type="ECO:0000256" key="2">
    <source>
        <dbReference type="ARBA" id="ARBA00022741"/>
    </source>
</evidence>
<keyword evidence="7" id="KW-1185">Reference proteome</keyword>
<dbReference type="Pfam" id="PF12848">
    <property type="entry name" value="ABC_tran_Xtn"/>
    <property type="match status" value="1"/>
</dbReference>
<dbReference type="GO" id="GO:0003677">
    <property type="term" value="F:DNA binding"/>
    <property type="evidence" value="ECO:0007669"/>
    <property type="project" value="InterPro"/>
</dbReference>
<dbReference type="Pfam" id="PF00005">
    <property type="entry name" value="ABC_tran"/>
    <property type="match status" value="2"/>
</dbReference>
<dbReference type="FunFam" id="3.40.50.300:FF:000309">
    <property type="entry name" value="ABC transporter ATP-binding protein"/>
    <property type="match status" value="1"/>
</dbReference>
<keyword evidence="3 6" id="KW-0067">ATP-binding</keyword>
<dbReference type="EMBL" id="FUXZ01000013">
    <property type="protein sequence ID" value="SKA70488.1"/>
    <property type="molecule type" value="Genomic_DNA"/>
</dbReference>
<dbReference type="PROSITE" id="PS00211">
    <property type="entry name" value="ABC_TRANSPORTER_1"/>
    <property type="match status" value="1"/>
</dbReference>
<dbReference type="GO" id="GO:0016887">
    <property type="term" value="F:ATP hydrolysis activity"/>
    <property type="evidence" value="ECO:0007669"/>
    <property type="project" value="InterPro"/>
</dbReference>
<dbReference type="Proteomes" id="UP000190814">
    <property type="component" value="Unassembled WGS sequence"/>
</dbReference>
<keyword evidence="4" id="KW-0175">Coiled coil</keyword>
<sequence>MILSCSNINKSFIEVPILTDVSFHLEDKEKAAIVGINGAGKSTLLKIIIGELSADSGIVSISKDKTIGYLAQYQDISLGHTIFEEMLEVKKDIIEMEETIRDLEEKMQHVVGDELNDLMDQYAKLNHSFELKNGYAYKSEIYGVLKGLGFAEEDYEKAISSLSGGQKTRVALAKLLLSQPDIILLDEPTNHLDIKSITWLEGFLSNYKGAVLIVSHDRYFLNKIVSKVVEIENTKSHVYMGNYNAYAKKKEELRNATLKLYYKQQKELKHEQEVIEKLRSFKQEKFYKRAQSREKAIEHMDLIDAPETLNDKFRISLTPEFESGNDVLNISNMSVKFDDASTALFNDVNFEIKKGERIAIIGENGTGKSTLLKIITGNFHKFTGDVEFGSNVSIGYYDQEHHTLNDSKTLFEEIADTYPGMTNTKIRNTLAAFLFTGDDVFKLVGDLSGGEKGRLSLAKLMLSNANFLILDEPTNHLDMVSKEILEDALNSYTGTVLYVSHDRYFINKTCSRILELSNNTIINYIGNYDYYIEKRELQNNLVIENQTPDVIEEASTATSSTKDDWKKQKELSRQKEKLTKELNKVEDEINSLEEKKAKIEEDMANPLFSRDAAKLISLQKDLESTTEKLDELFISWEEVSGQLEELES</sequence>
<evidence type="ECO:0000256" key="4">
    <source>
        <dbReference type="SAM" id="Coils"/>
    </source>
</evidence>
<name>A0A1T4W0B1_9FIRM</name>
<keyword evidence="2" id="KW-0547">Nucleotide-binding</keyword>
<dbReference type="STRING" id="39495.SAMN02745111_02047"/>
<dbReference type="OrthoDB" id="9801441at2"/>
<evidence type="ECO:0000313" key="7">
    <source>
        <dbReference type="Proteomes" id="UP000190814"/>
    </source>
</evidence>